<dbReference type="PANTHER" id="PTHR41291">
    <property type="entry name" value="DNA ALKYLATION REPAIR PROTEIN"/>
    <property type="match status" value="1"/>
</dbReference>
<dbReference type="PANTHER" id="PTHR41291:SF1">
    <property type="entry name" value="DNA ALKYLATION REPAIR PROTEIN"/>
    <property type="match status" value="1"/>
</dbReference>
<protein>
    <submittedName>
        <fullName evidence="1">3-methyladenine DNA glycosylase AlkD</fullName>
    </submittedName>
</protein>
<dbReference type="RefSeq" id="WP_183307976.1">
    <property type="nucleotide sequence ID" value="NZ_JACIEP010000011.1"/>
</dbReference>
<comment type="caution">
    <text evidence="1">The sequence shown here is derived from an EMBL/GenBank/DDBJ whole genome shotgun (WGS) entry which is preliminary data.</text>
</comment>
<sequence>MHEEIIKEIRQRCRMAMNGIVSASMREKGLMYKLNFGLTIQQIKDIAKDYQQDASLSETVWKEDVRELKILATMLYPVSEFTEATAERWIGEITNQEIREQLCLNLLQNFPYASNLVKRWSSSTDMDKRTTGYWLLARLFLAKKMDKTNLDLFPFINDDVISENTLLRNAALLALKHIGRQSREVSDKILDDLSIYKDNTDPIKQEVYNSLHFEFDYYFNG</sequence>
<name>A0A840CM90_9BACT</name>
<dbReference type="AlphaFoldDB" id="A0A840CM90"/>
<dbReference type="SUPFAM" id="SSF48371">
    <property type="entry name" value="ARM repeat"/>
    <property type="match status" value="1"/>
</dbReference>
<dbReference type="EMBL" id="JACIEP010000011">
    <property type="protein sequence ID" value="MBB4037110.1"/>
    <property type="molecule type" value="Genomic_DNA"/>
</dbReference>
<dbReference type="Proteomes" id="UP000555103">
    <property type="component" value="Unassembled WGS sequence"/>
</dbReference>
<gene>
    <name evidence="1" type="ORF">GGR21_003025</name>
</gene>
<organism evidence="1 2">
    <name type="scientific">Dysgonomonas hofstadii</name>
    <dbReference type="NCBI Taxonomy" id="637886"/>
    <lineage>
        <taxon>Bacteria</taxon>
        <taxon>Pseudomonadati</taxon>
        <taxon>Bacteroidota</taxon>
        <taxon>Bacteroidia</taxon>
        <taxon>Bacteroidales</taxon>
        <taxon>Dysgonomonadaceae</taxon>
        <taxon>Dysgonomonas</taxon>
    </lineage>
</organism>
<dbReference type="Pfam" id="PF08713">
    <property type="entry name" value="DNA_alkylation"/>
    <property type="match status" value="1"/>
</dbReference>
<accession>A0A840CM90</accession>
<dbReference type="InterPro" id="IPR016024">
    <property type="entry name" value="ARM-type_fold"/>
</dbReference>
<dbReference type="Gene3D" id="1.25.10.90">
    <property type="match status" value="1"/>
</dbReference>
<dbReference type="InterPro" id="IPR014825">
    <property type="entry name" value="DNA_alkylation"/>
</dbReference>
<proteinExistence type="predicted"/>
<evidence type="ECO:0000313" key="1">
    <source>
        <dbReference type="EMBL" id="MBB4037110.1"/>
    </source>
</evidence>
<reference evidence="1 2" key="1">
    <citation type="submission" date="2020-08" db="EMBL/GenBank/DDBJ databases">
        <title>Genomic Encyclopedia of Type Strains, Phase IV (KMG-IV): sequencing the most valuable type-strain genomes for metagenomic binning, comparative biology and taxonomic classification.</title>
        <authorList>
            <person name="Goeker M."/>
        </authorList>
    </citation>
    <scope>NUCLEOTIDE SEQUENCE [LARGE SCALE GENOMIC DNA]</scope>
    <source>
        <strain evidence="1 2">DSM 104969</strain>
    </source>
</reference>
<keyword evidence="2" id="KW-1185">Reference proteome</keyword>
<evidence type="ECO:0000313" key="2">
    <source>
        <dbReference type="Proteomes" id="UP000555103"/>
    </source>
</evidence>